<feature type="domain" description="Putative T7SS secretion signal" evidence="3">
    <location>
        <begin position="21"/>
        <end position="182"/>
    </location>
</feature>
<sequence length="446" mass="49340">MTASSKPRPRDWSPLAESDPVPGDPEEIRAEVKHMKGVAESLRDQARLLRGIGDDNELKGKFAGKLREESGVLEKHLREVAGRYERVHGHLTNWANDLEEFQTQADKVRTDARQKQDDLAAEKKKQETEDKHGKGADSKQPTPSESGAEDDPLREFRDRLDRIKGDRDDRASHHAGLIRDQLDDVIEDSWWDDTKGWIHENVEAIKLVLDVLGWVATIAGILALFIPGLNVLVVVLSFVVVAARLVMYAAGEASLAEVLVDCIGLATMGVGVRMLSKLKFADQVIKNASKTQRLGRLKSAVRANKAAREEITRVIATTSDDGLRTFARQSLNRLRREMLDNAGRVTDEVPVGVNRLERLGLGDDAARATVENIRRNADTFPESAAQIAGKSETYYKVAVGATAVGTVADYTDKALGESPTLPDKPFFAPYEDGKGELWKLPQDTHW</sequence>
<dbReference type="InterPro" id="IPR049082">
    <property type="entry name" value="T7SS_signal"/>
</dbReference>
<keyword evidence="2" id="KW-1133">Transmembrane helix</keyword>
<evidence type="ECO:0000256" key="1">
    <source>
        <dbReference type="SAM" id="MobiDB-lite"/>
    </source>
</evidence>
<dbReference type="RefSeq" id="WP_397713545.1">
    <property type="nucleotide sequence ID" value="NZ_JBIRGN010000004.1"/>
</dbReference>
<evidence type="ECO:0000256" key="2">
    <source>
        <dbReference type="SAM" id="Phobius"/>
    </source>
</evidence>
<evidence type="ECO:0000313" key="4">
    <source>
        <dbReference type="EMBL" id="MFH8547402.1"/>
    </source>
</evidence>
<proteinExistence type="predicted"/>
<comment type="caution">
    <text evidence="4">The sequence shown here is derived from an EMBL/GenBank/DDBJ whole genome shotgun (WGS) entry which is preliminary data.</text>
</comment>
<keyword evidence="2" id="KW-0472">Membrane</keyword>
<dbReference type="EMBL" id="JBIRGQ010000004">
    <property type="protein sequence ID" value="MFH8547402.1"/>
    <property type="molecule type" value="Genomic_DNA"/>
</dbReference>
<feature type="region of interest" description="Disordered" evidence="1">
    <location>
        <begin position="107"/>
        <end position="153"/>
    </location>
</feature>
<name>A0ABW7QR01_9ACTN</name>
<gene>
    <name evidence="4" type="ORF">ACH4F9_20575</name>
</gene>
<dbReference type="Proteomes" id="UP001610818">
    <property type="component" value="Unassembled WGS sequence"/>
</dbReference>
<keyword evidence="5" id="KW-1185">Reference proteome</keyword>
<protein>
    <submittedName>
        <fullName evidence="4">T7SS-secreted protein</fullName>
    </submittedName>
</protein>
<evidence type="ECO:0000259" key="3">
    <source>
        <dbReference type="Pfam" id="PF21725"/>
    </source>
</evidence>
<organism evidence="4 5">
    <name type="scientific">Streptomyces longisporoflavus</name>
    <dbReference type="NCBI Taxonomy" id="28044"/>
    <lineage>
        <taxon>Bacteria</taxon>
        <taxon>Bacillati</taxon>
        <taxon>Actinomycetota</taxon>
        <taxon>Actinomycetes</taxon>
        <taxon>Kitasatosporales</taxon>
        <taxon>Streptomycetaceae</taxon>
        <taxon>Streptomyces</taxon>
    </lineage>
</organism>
<accession>A0ABW7QR01</accession>
<reference evidence="4 5" key="1">
    <citation type="submission" date="2024-10" db="EMBL/GenBank/DDBJ databases">
        <title>The Natural Products Discovery Center: Release of the First 8490 Sequenced Strains for Exploring Actinobacteria Biosynthetic Diversity.</title>
        <authorList>
            <person name="Kalkreuter E."/>
            <person name="Kautsar S.A."/>
            <person name="Yang D."/>
            <person name="Bader C.D."/>
            <person name="Teijaro C.N."/>
            <person name="Fluegel L."/>
            <person name="Davis C.M."/>
            <person name="Simpson J.R."/>
            <person name="Lauterbach L."/>
            <person name="Steele A.D."/>
            <person name="Gui C."/>
            <person name="Meng S."/>
            <person name="Li G."/>
            <person name="Viehrig K."/>
            <person name="Ye F."/>
            <person name="Su P."/>
            <person name="Kiefer A.F."/>
            <person name="Nichols A."/>
            <person name="Cepeda A.J."/>
            <person name="Yan W."/>
            <person name="Fan B."/>
            <person name="Jiang Y."/>
            <person name="Adhikari A."/>
            <person name="Zheng C.-J."/>
            <person name="Schuster L."/>
            <person name="Cowan T.M."/>
            <person name="Smanski M.J."/>
            <person name="Chevrette M.G."/>
            <person name="De Carvalho L.P.S."/>
            <person name="Shen B."/>
        </authorList>
    </citation>
    <scope>NUCLEOTIDE SEQUENCE [LARGE SCALE GENOMIC DNA]</scope>
    <source>
        <strain evidence="4 5">NPDC017990</strain>
    </source>
</reference>
<evidence type="ECO:0000313" key="5">
    <source>
        <dbReference type="Proteomes" id="UP001610818"/>
    </source>
</evidence>
<feature type="compositionally biased region" description="Basic and acidic residues" evidence="1">
    <location>
        <begin position="107"/>
        <end position="137"/>
    </location>
</feature>
<dbReference type="Pfam" id="PF21725">
    <property type="entry name" value="T7SS_signal"/>
    <property type="match status" value="1"/>
</dbReference>
<feature type="region of interest" description="Disordered" evidence="1">
    <location>
        <begin position="1"/>
        <end position="25"/>
    </location>
</feature>
<keyword evidence="2" id="KW-0812">Transmembrane</keyword>
<feature type="transmembrane region" description="Helical" evidence="2">
    <location>
        <begin position="258"/>
        <end position="276"/>
    </location>
</feature>